<dbReference type="SUPFAM" id="SSF51182">
    <property type="entry name" value="RmlC-like cupins"/>
    <property type="match status" value="1"/>
</dbReference>
<dbReference type="EC" id="4.3.2.3" evidence="5"/>
<dbReference type="GO" id="GO:0000256">
    <property type="term" value="P:allantoin catabolic process"/>
    <property type="evidence" value="ECO:0007669"/>
    <property type="project" value="InterPro"/>
</dbReference>
<evidence type="ECO:0000256" key="1">
    <source>
        <dbReference type="ARBA" id="ARBA00011738"/>
    </source>
</evidence>
<accession>A0AAE7E6Y7</accession>
<reference evidence="5 6" key="1">
    <citation type="submission" date="2020-05" db="EMBL/GenBank/DDBJ databases">
        <title>Complete genome sequencing of Campylobacter and Arcobacter type strains.</title>
        <authorList>
            <person name="Miller W.G."/>
            <person name="Yee E."/>
        </authorList>
    </citation>
    <scope>NUCLEOTIDE SEQUENCE [LARGE SCALE GENOMIC DNA]</scope>
    <source>
        <strain evidence="5 6">LMG 25694</strain>
    </source>
</reference>
<sequence>MKKILKPIDLNIEVFKAYGEVLSTQNSKSVVINNGFAQKHYNLCNIDANENGGVATVHLYIGKKREFPLKINMMEKHPFFSQTFIPRSNNSFLVVVALGDEKPDLTTLKVFKTDGNQGVHYNKGIWHFPLIACENEEQFIVIDRNDLGKKENKVIDCIEVDIDEEIKILKD</sequence>
<dbReference type="InterPro" id="IPR047233">
    <property type="entry name" value="UAH_cupin"/>
</dbReference>
<gene>
    <name evidence="5" type="primary">allA2</name>
    <name evidence="5" type="ORF">ADFLV_0973</name>
</gene>
<keyword evidence="2" id="KW-0659">Purine metabolism</keyword>
<dbReference type="EMBL" id="CP053835">
    <property type="protein sequence ID" value="QKF77014.1"/>
    <property type="molecule type" value="Genomic_DNA"/>
</dbReference>
<keyword evidence="3 5" id="KW-0456">Lyase</keyword>
<dbReference type="InterPro" id="IPR007247">
    <property type="entry name" value="Ureidogly_lyase"/>
</dbReference>
<dbReference type="PANTHER" id="PTHR21221">
    <property type="entry name" value="UREIDOGLYCOLATE HYDROLASE"/>
    <property type="match status" value="1"/>
</dbReference>
<dbReference type="AlphaFoldDB" id="A0AAE7E6Y7"/>
<organism evidence="5 6">
    <name type="scientific">Arcobacter defluvii</name>
    <dbReference type="NCBI Taxonomy" id="873191"/>
    <lineage>
        <taxon>Bacteria</taxon>
        <taxon>Pseudomonadati</taxon>
        <taxon>Campylobacterota</taxon>
        <taxon>Epsilonproteobacteria</taxon>
        <taxon>Campylobacterales</taxon>
        <taxon>Arcobacteraceae</taxon>
        <taxon>Arcobacter</taxon>
    </lineage>
</organism>
<dbReference type="InterPro" id="IPR011051">
    <property type="entry name" value="RmlC_Cupin_sf"/>
</dbReference>
<dbReference type="Proteomes" id="UP000503313">
    <property type="component" value="Chromosome"/>
</dbReference>
<dbReference type="Pfam" id="PF04115">
    <property type="entry name" value="Ureidogly_lyase"/>
    <property type="match status" value="1"/>
</dbReference>
<dbReference type="GO" id="GO:0006144">
    <property type="term" value="P:purine nucleobase metabolic process"/>
    <property type="evidence" value="ECO:0007669"/>
    <property type="project" value="UniProtKB-KW"/>
</dbReference>
<comment type="catalytic activity">
    <reaction evidence="4">
        <text>(S)-ureidoglycolate = urea + glyoxylate</text>
        <dbReference type="Rhea" id="RHEA:11304"/>
        <dbReference type="ChEBI" id="CHEBI:16199"/>
        <dbReference type="ChEBI" id="CHEBI:36655"/>
        <dbReference type="ChEBI" id="CHEBI:57296"/>
        <dbReference type="EC" id="4.3.2.3"/>
    </reaction>
</comment>
<dbReference type="PIRSF" id="PIRSF017306">
    <property type="entry name" value="Ureidogly_hydro"/>
    <property type="match status" value="1"/>
</dbReference>
<evidence type="ECO:0000313" key="5">
    <source>
        <dbReference type="EMBL" id="QKF77014.1"/>
    </source>
</evidence>
<evidence type="ECO:0000313" key="6">
    <source>
        <dbReference type="Proteomes" id="UP000503313"/>
    </source>
</evidence>
<keyword evidence="6" id="KW-1185">Reference proteome</keyword>
<name>A0AAE7E6Y7_9BACT</name>
<dbReference type="GO" id="GO:0050385">
    <property type="term" value="F:ureidoglycolate lyase activity"/>
    <property type="evidence" value="ECO:0007669"/>
    <property type="project" value="UniProtKB-EC"/>
</dbReference>
<dbReference type="CDD" id="cd20298">
    <property type="entry name" value="cupin_UAH"/>
    <property type="match status" value="1"/>
</dbReference>
<dbReference type="InterPro" id="IPR024060">
    <property type="entry name" value="Ureidoglycolate_lyase_dom_sf"/>
</dbReference>
<proteinExistence type="predicted"/>
<evidence type="ECO:0000256" key="2">
    <source>
        <dbReference type="ARBA" id="ARBA00022631"/>
    </source>
</evidence>
<dbReference type="PANTHER" id="PTHR21221:SF1">
    <property type="entry name" value="UREIDOGLYCOLATE LYASE"/>
    <property type="match status" value="1"/>
</dbReference>
<comment type="subunit">
    <text evidence="1">Homodimer.</text>
</comment>
<dbReference type="GO" id="GO:0004848">
    <property type="term" value="F:ureidoglycolate hydrolase activity"/>
    <property type="evidence" value="ECO:0007669"/>
    <property type="project" value="InterPro"/>
</dbReference>
<evidence type="ECO:0000256" key="3">
    <source>
        <dbReference type="ARBA" id="ARBA00023239"/>
    </source>
</evidence>
<dbReference type="Gene3D" id="2.60.120.480">
    <property type="entry name" value="Ureidoglycolate hydrolase"/>
    <property type="match status" value="1"/>
</dbReference>
<dbReference type="KEGG" id="adz:ADFLV_0973"/>
<evidence type="ECO:0000256" key="4">
    <source>
        <dbReference type="ARBA" id="ARBA00047684"/>
    </source>
</evidence>
<protein>
    <submittedName>
        <fullName evidence="5">Ureidoglycolate lyase</fullName>
        <ecNumber evidence="5">4.3.2.3</ecNumber>
    </submittedName>
</protein>
<dbReference type="RefSeq" id="WP_129012029.1">
    <property type="nucleotide sequence ID" value="NZ_CP053835.1"/>
</dbReference>